<dbReference type="Pfam" id="PF12840">
    <property type="entry name" value="HTH_20"/>
    <property type="match status" value="1"/>
</dbReference>
<reference evidence="3" key="1">
    <citation type="submission" date="2016-11" db="EMBL/GenBank/DDBJ databases">
        <authorList>
            <person name="Shukria A."/>
            <person name="Stevens D.C."/>
        </authorList>
    </citation>
    <scope>NUCLEOTIDE SEQUENCE [LARGE SCALE GENOMIC DNA]</scope>
    <source>
        <strain evidence="3">Cbfe23</strain>
    </source>
</reference>
<accession>A0A1L9AV38</accession>
<dbReference type="GO" id="GO:0003700">
    <property type="term" value="F:DNA-binding transcription factor activity"/>
    <property type="evidence" value="ECO:0007669"/>
    <property type="project" value="InterPro"/>
</dbReference>
<organism evidence="2 3">
    <name type="scientific">Cystobacter ferrugineus</name>
    <dbReference type="NCBI Taxonomy" id="83449"/>
    <lineage>
        <taxon>Bacteria</taxon>
        <taxon>Pseudomonadati</taxon>
        <taxon>Myxococcota</taxon>
        <taxon>Myxococcia</taxon>
        <taxon>Myxococcales</taxon>
        <taxon>Cystobacterineae</taxon>
        <taxon>Archangiaceae</taxon>
        <taxon>Cystobacter</taxon>
    </lineage>
</organism>
<sequence>MPRTFDRRAIHDTAQIRLLASPVRQELVDTLAALGGEASVADLAEQLGRPADGLYYHLRVLCRGGLVREVEPAEGEERRYRLAGTGDAPLRLAYRAGRAGNLAALGRFARGLLRIATRDFEEALRLEDVAVSGPRRELWTARNKGWLGPKDLEEVNRLIERLCELTSQPRAPGRERLMSLAFVLAPIRPRAKRRPRPQP</sequence>
<dbReference type="Gene3D" id="1.10.10.10">
    <property type="entry name" value="Winged helix-like DNA-binding domain superfamily/Winged helix DNA-binding domain"/>
    <property type="match status" value="1"/>
</dbReference>
<dbReference type="EMBL" id="MPIN01000026">
    <property type="protein sequence ID" value="OJH33856.1"/>
    <property type="molecule type" value="Genomic_DNA"/>
</dbReference>
<dbReference type="RefSeq" id="WP_071905086.1">
    <property type="nucleotide sequence ID" value="NZ_MPIN01000026.1"/>
</dbReference>
<comment type="caution">
    <text evidence="2">The sequence shown here is derived from an EMBL/GenBank/DDBJ whole genome shotgun (WGS) entry which is preliminary data.</text>
</comment>
<dbReference type="InterPro" id="IPR011991">
    <property type="entry name" value="ArsR-like_HTH"/>
</dbReference>
<protein>
    <submittedName>
        <fullName evidence="2">Transcriptional regulator</fullName>
    </submittedName>
</protein>
<evidence type="ECO:0000259" key="1">
    <source>
        <dbReference type="SMART" id="SM00418"/>
    </source>
</evidence>
<reference evidence="2 3" key="2">
    <citation type="submission" date="2016-12" db="EMBL/GenBank/DDBJ databases">
        <title>Draft Genome Sequence of Cystobacter ferrugineus Strain Cbfe23.</title>
        <authorList>
            <person name="Akbar S."/>
            <person name="Dowd S.E."/>
            <person name="Stevens D.C."/>
        </authorList>
    </citation>
    <scope>NUCLEOTIDE SEQUENCE [LARGE SCALE GENOMIC DNA]</scope>
    <source>
        <strain evidence="2 3">Cbfe23</strain>
    </source>
</reference>
<dbReference type="Proteomes" id="UP000182229">
    <property type="component" value="Unassembled WGS sequence"/>
</dbReference>
<dbReference type="OrthoDB" id="9800049at2"/>
<dbReference type="AlphaFoldDB" id="A0A1L9AV38"/>
<name>A0A1L9AV38_9BACT</name>
<proteinExistence type="predicted"/>
<dbReference type="SUPFAM" id="SSF46785">
    <property type="entry name" value="Winged helix' DNA-binding domain"/>
    <property type="match status" value="1"/>
</dbReference>
<evidence type="ECO:0000313" key="2">
    <source>
        <dbReference type="EMBL" id="OJH33856.1"/>
    </source>
</evidence>
<keyword evidence="3" id="KW-1185">Reference proteome</keyword>
<gene>
    <name evidence="2" type="ORF">BON30_46435</name>
</gene>
<feature type="domain" description="HTH arsR-type" evidence="1">
    <location>
        <begin position="14"/>
        <end position="99"/>
    </location>
</feature>
<dbReference type="SMART" id="SM00418">
    <property type="entry name" value="HTH_ARSR"/>
    <property type="match status" value="1"/>
</dbReference>
<dbReference type="InterPro" id="IPR001845">
    <property type="entry name" value="HTH_ArsR_DNA-bd_dom"/>
</dbReference>
<dbReference type="InterPro" id="IPR036390">
    <property type="entry name" value="WH_DNA-bd_sf"/>
</dbReference>
<dbReference type="CDD" id="cd00090">
    <property type="entry name" value="HTH_ARSR"/>
    <property type="match status" value="1"/>
</dbReference>
<dbReference type="InterPro" id="IPR036388">
    <property type="entry name" value="WH-like_DNA-bd_sf"/>
</dbReference>
<evidence type="ECO:0000313" key="3">
    <source>
        <dbReference type="Proteomes" id="UP000182229"/>
    </source>
</evidence>